<evidence type="ECO:0000256" key="2">
    <source>
        <dbReference type="ARBA" id="ARBA00004229"/>
    </source>
</evidence>
<dbReference type="AlphaFoldDB" id="A0A2V3IHJ0"/>
<gene>
    <name evidence="12" type="ORF">BWQ96_08735</name>
</gene>
<keyword evidence="9 11" id="KW-0472">Membrane</keyword>
<dbReference type="PANTHER" id="PTHR31620:SF8">
    <property type="entry name" value="PROTEIN RETICULATA-RELATED 4, CHLOROPLASTIC-LIKE"/>
    <property type="match status" value="1"/>
</dbReference>
<feature type="transmembrane region" description="Helical" evidence="11">
    <location>
        <begin position="217"/>
        <end position="237"/>
    </location>
</feature>
<feature type="transmembrane region" description="Helical" evidence="11">
    <location>
        <begin position="328"/>
        <end position="348"/>
    </location>
</feature>
<evidence type="ECO:0000313" key="12">
    <source>
        <dbReference type="EMBL" id="PXF41532.1"/>
    </source>
</evidence>
<keyword evidence="8 11" id="KW-1133">Transmembrane helix</keyword>
<protein>
    <submittedName>
        <fullName evidence="12">Protein RETICULATA-RELATED 4, chloroplastic</fullName>
    </submittedName>
</protein>
<proteinExistence type="inferred from homology"/>
<dbReference type="GO" id="GO:0009507">
    <property type="term" value="C:chloroplast"/>
    <property type="evidence" value="ECO:0007669"/>
    <property type="project" value="UniProtKB-SubCell"/>
</dbReference>
<keyword evidence="4" id="KW-0150">Chloroplast</keyword>
<sequence>MSTFTAFVSLQPFPAASVSHLSNSATCIRLPLPARIQQRRRYSVISSLSPIEHGASDFDFVPVVNLTSSSMLPEEDSGAQNWTEQPAYDGGAVRPPTSGSGSGPGDSDDGATPPASDEPLTALLRDSKAAISDIPADILAAYRGGLIPVSAISNYFSARANILSRLLMGAGSGMRNRFLADKLFLLKILIEEGIGIFGKLSAEYEQRRKNFWKEKEFVFANLITALLADFALVYLPAPSVSLTKASTEKGIKAWIANLSRTLPSNIFQTDRPFTLAQRAGGFALKASQLFVVGMACCFTGVILTNSLVFIRERLDKGYVPKTQKQNPLLVSVLYAIFLGASSGTRYQLVNGVENHVFPRVFSKTPQLLEEAATFLLRYVNTFWGSQQWVMFCRFTNVQKTKE</sequence>
<dbReference type="OrthoDB" id="205639at2759"/>
<comment type="caution">
    <text evidence="12">The sequence shown here is derived from an EMBL/GenBank/DDBJ whole genome shotgun (WGS) entry which is preliminary data.</text>
</comment>
<evidence type="ECO:0000256" key="5">
    <source>
        <dbReference type="ARBA" id="ARBA00022640"/>
    </source>
</evidence>
<evidence type="ECO:0000256" key="1">
    <source>
        <dbReference type="ARBA" id="ARBA00004141"/>
    </source>
</evidence>
<dbReference type="InterPro" id="IPR021825">
    <property type="entry name" value="RETICULATA-related"/>
</dbReference>
<organism evidence="12 13">
    <name type="scientific">Gracilariopsis chorda</name>
    <dbReference type="NCBI Taxonomy" id="448386"/>
    <lineage>
        <taxon>Eukaryota</taxon>
        <taxon>Rhodophyta</taxon>
        <taxon>Florideophyceae</taxon>
        <taxon>Rhodymeniophycidae</taxon>
        <taxon>Gracilariales</taxon>
        <taxon>Gracilariaceae</taxon>
        <taxon>Gracilariopsis</taxon>
    </lineage>
</organism>
<comment type="subcellular location">
    <subcellularLocation>
        <location evidence="1">Membrane</location>
        <topology evidence="1">Multi-pass membrane protein</topology>
    </subcellularLocation>
    <subcellularLocation>
        <location evidence="2">Plastid</location>
        <location evidence="2">Chloroplast</location>
    </subcellularLocation>
</comment>
<evidence type="ECO:0000256" key="4">
    <source>
        <dbReference type="ARBA" id="ARBA00022528"/>
    </source>
</evidence>
<dbReference type="Proteomes" id="UP000247409">
    <property type="component" value="Unassembled WGS sequence"/>
</dbReference>
<accession>A0A2V3IHJ0</accession>
<reference evidence="12 13" key="1">
    <citation type="journal article" date="2018" name="Mol. Biol. Evol.">
        <title>Analysis of the draft genome of the red seaweed Gracilariopsis chorda provides insights into genome size evolution in Rhodophyta.</title>
        <authorList>
            <person name="Lee J."/>
            <person name="Yang E.C."/>
            <person name="Graf L."/>
            <person name="Yang J.H."/>
            <person name="Qiu H."/>
            <person name="Zel Zion U."/>
            <person name="Chan C.X."/>
            <person name="Stephens T.G."/>
            <person name="Weber A.P.M."/>
            <person name="Boo G.H."/>
            <person name="Boo S.M."/>
            <person name="Kim K.M."/>
            <person name="Shin Y."/>
            <person name="Jung M."/>
            <person name="Lee S.J."/>
            <person name="Yim H.S."/>
            <person name="Lee J.H."/>
            <person name="Bhattacharya D."/>
            <person name="Yoon H.S."/>
        </authorList>
    </citation>
    <scope>NUCLEOTIDE SEQUENCE [LARGE SCALE GENOMIC DNA]</scope>
    <source>
        <strain evidence="12 13">SKKU-2015</strain>
        <tissue evidence="12">Whole body</tissue>
    </source>
</reference>
<evidence type="ECO:0000256" key="7">
    <source>
        <dbReference type="ARBA" id="ARBA00022946"/>
    </source>
</evidence>
<keyword evidence="5" id="KW-0934">Plastid</keyword>
<dbReference type="PANTHER" id="PTHR31620">
    <property type="entry name" value="PROTEIN RETICULATA-RELATED 2, CHLOROPLASTIC-RELATED"/>
    <property type="match status" value="1"/>
</dbReference>
<feature type="transmembrane region" description="Helical" evidence="11">
    <location>
        <begin position="289"/>
        <end position="308"/>
    </location>
</feature>
<dbReference type="EMBL" id="NBIV01000210">
    <property type="protein sequence ID" value="PXF41532.1"/>
    <property type="molecule type" value="Genomic_DNA"/>
</dbReference>
<evidence type="ECO:0000256" key="9">
    <source>
        <dbReference type="ARBA" id="ARBA00023136"/>
    </source>
</evidence>
<name>A0A2V3IHJ0_9FLOR</name>
<keyword evidence="7" id="KW-0809">Transit peptide</keyword>
<evidence type="ECO:0000313" key="13">
    <source>
        <dbReference type="Proteomes" id="UP000247409"/>
    </source>
</evidence>
<keyword evidence="6 11" id="KW-0812">Transmembrane</keyword>
<feature type="region of interest" description="Disordered" evidence="10">
    <location>
        <begin position="71"/>
        <end position="119"/>
    </location>
</feature>
<evidence type="ECO:0000256" key="8">
    <source>
        <dbReference type="ARBA" id="ARBA00022989"/>
    </source>
</evidence>
<evidence type="ECO:0000256" key="6">
    <source>
        <dbReference type="ARBA" id="ARBA00022692"/>
    </source>
</evidence>
<evidence type="ECO:0000256" key="11">
    <source>
        <dbReference type="SAM" id="Phobius"/>
    </source>
</evidence>
<dbReference type="Pfam" id="PF11891">
    <property type="entry name" value="RETICULATA-like"/>
    <property type="match status" value="1"/>
</dbReference>
<evidence type="ECO:0000256" key="10">
    <source>
        <dbReference type="SAM" id="MobiDB-lite"/>
    </source>
</evidence>
<keyword evidence="13" id="KW-1185">Reference proteome</keyword>
<dbReference type="GO" id="GO:0016020">
    <property type="term" value="C:membrane"/>
    <property type="evidence" value="ECO:0007669"/>
    <property type="project" value="UniProtKB-SubCell"/>
</dbReference>
<comment type="similarity">
    <text evidence="3">Belongs to the RETICULATA family.</text>
</comment>
<evidence type="ECO:0000256" key="3">
    <source>
        <dbReference type="ARBA" id="ARBA00010793"/>
    </source>
</evidence>